<dbReference type="EMBL" id="JBHRYJ010000002">
    <property type="protein sequence ID" value="MFC3676239.1"/>
    <property type="molecule type" value="Genomic_DNA"/>
</dbReference>
<dbReference type="PANTHER" id="PTHR43201:SF5">
    <property type="entry name" value="MEDIUM-CHAIN ACYL-COA LIGASE ACSF2, MITOCHONDRIAL"/>
    <property type="match status" value="1"/>
</dbReference>
<accession>A0ABV7VFU2</accession>
<name>A0ABV7VFU2_9PROT</name>
<reference evidence="5" key="1">
    <citation type="journal article" date="2019" name="Int. J. Syst. Evol. Microbiol.">
        <title>The Global Catalogue of Microorganisms (GCM) 10K type strain sequencing project: providing services to taxonomists for standard genome sequencing and annotation.</title>
        <authorList>
            <consortium name="The Broad Institute Genomics Platform"/>
            <consortium name="The Broad Institute Genome Sequencing Center for Infectious Disease"/>
            <person name="Wu L."/>
            <person name="Ma J."/>
        </authorList>
    </citation>
    <scope>NUCLEOTIDE SEQUENCE [LARGE SCALE GENOMIC DNA]</scope>
    <source>
        <strain evidence="5">KCTC 42182</strain>
    </source>
</reference>
<evidence type="ECO:0000259" key="3">
    <source>
        <dbReference type="Pfam" id="PF00501"/>
    </source>
</evidence>
<comment type="similarity">
    <text evidence="1">Belongs to the ATP-dependent AMP-binding enzyme family.</text>
</comment>
<dbReference type="InterPro" id="IPR020845">
    <property type="entry name" value="AMP-binding_CS"/>
</dbReference>
<evidence type="ECO:0000313" key="4">
    <source>
        <dbReference type="EMBL" id="MFC3676239.1"/>
    </source>
</evidence>
<comment type="caution">
    <text evidence="4">The sequence shown here is derived from an EMBL/GenBank/DDBJ whole genome shotgun (WGS) entry which is preliminary data.</text>
</comment>
<dbReference type="PROSITE" id="PS00455">
    <property type="entry name" value="AMP_BINDING"/>
    <property type="match status" value="1"/>
</dbReference>
<sequence length="497" mass="52057">MTFDILAALGRWSAVQGEALAFSDTTGDITFAQLARRVAGAAAEISPATGPVGLLGESSIDWLVCDLAGWLYGTTIVPLPHFFSDAQLAHILADAGIATVIADARQASRAARLGARVIAPPHTERPWQAATMAGERIVYTSGSTGRPKGARLGAAQIIHTCTALLHAASALADDRHLSVLPYALLLEAICGIYLPLLAGGRCHIAANVAAASGADIPVQLGEVLDRFRPTTTVLVPQLLQGLVMAAQVGRVSIPDSLRFVAVGGAAVPPPLAEQAWSLGIPVHEGYGLTECGSVVAVNRPGWRRAGSVGRPLPGSEISIAADGEIIVRSPSVCLGYHNGVATDPAGLWHTGDLGRLDEDGFLHVLGRRDNLIVAANGRNIAPEWIETMLQADPRIGRCVVLPAADGQLGAIIEASAFGAVWFDRADAAKRHALIDGLVAAAPAYARPRHLMVLPPDSLAAAGLLTGNGRPRRRDIVTRYADIFASLTPETEQQHVFL</sequence>
<proteinExistence type="inferred from homology"/>
<evidence type="ECO:0000313" key="5">
    <source>
        <dbReference type="Proteomes" id="UP001595711"/>
    </source>
</evidence>
<dbReference type="PANTHER" id="PTHR43201">
    <property type="entry name" value="ACYL-COA SYNTHETASE"/>
    <property type="match status" value="1"/>
</dbReference>
<dbReference type="Proteomes" id="UP001595711">
    <property type="component" value="Unassembled WGS sequence"/>
</dbReference>
<dbReference type="Gene3D" id="3.40.50.12780">
    <property type="entry name" value="N-terminal domain of ligase-like"/>
    <property type="match status" value="1"/>
</dbReference>
<dbReference type="InterPro" id="IPR045851">
    <property type="entry name" value="AMP-bd_C_sf"/>
</dbReference>
<dbReference type="RefSeq" id="WP_379726477.1">
    <property type="nucleotide sequence ID" value="NZ_JBHRYJ010000002.1"/>
</dbReference>
<dbReference type="Pfam" id="PF23562">
    <property type="entry name" value="AMP-binding_C_3"/>
    <property type="match status" value="1"/>
</dbReference>
<dbReference type="InterPro" id="IPR000873">
    <property type="entry name" value="AMP-dep_synth/lig_dom"/>
</dbReference>
<dbReference type="SUPFAM" id="SSF56801">
    <property type="entry name" value="Acetyl-CoA synthetase-like"/>
    <property type="match status" value="1"/>
</dbReference>
<dbReference type="Gene3D" id="3.30.300.30">
    <property type="match status" value="1"/>
</dbReference>
<keyword evidence="2" id="KW-0436">Ligase</keyword>
<protein>
    <submittedName>
        <fullName evidence="4">AMP-binding protein</fullName>
    </submittedName>
</protein>
<feature type="domain" description="AMP-dependent synthetase/ligase" evidence="3">
    <location>
        <begin position="12"/>
        <end position="337"/>
    </location>
</feature>
<evidence type="ECO:0000256" key="1">
    <source>
        <dbReference type="ARBA" id="ARBA00006432"/>
    </source>
</evidence>
<dbReference type="Pfam" id="PF00501">
    <property type="entry name" value="AMP-binding"/>
    <property type="match status" value="1"/>
</dbReference>
<gene>
    <name evidence="4" type="ORF">ACFOOQ_11840</name>
</gene>
<evidence type="ECO:0000256" key="2">
    <source>
        <dbReference type="ARBA" id="ARBA00022598"/>
    </source>
</evidence>
<organism evidence="4 5">
    <name type="scientific">Ferrovibrio xuzhouensis</name>
    <dbReference type="NCBI Taxonomy" id="1576914"/>
    <lineage>
        <taxon>Bacteria</taxon>
        <taxon>Pseudomonadati</taxon>
        <taxon>Pseudomonadota</taxon>
        <taxon>Alphaproteobacteria</taxon>
        <taxon>Rhodospirillales</taxon>
        <taxon>Rhodospirillaceae</taxon>
        <taxon>Ferrovibrio</taxon>
    </lineage>
</organism>
<keyword evidence="5" id="KW-1185">Reference proteome</keyword>
<dbReference type="InterPro" id="IPR042099">
    <property type="entry name" value="ANL_N_sf"/>
</dbReference>